<dbReference type="Pfam" id="PF13340">
    <property type="entry name" value="DUF4096"/>
    <property type="match status" value="1"/>
</dbReference>
<dbReference type="Proteomes" id="UP001301216">
    <property type="component" value="Unassembled WGS sequence"/>
</dbReference>
<protein>
    <submittedName>
        <fullName evidence="2">Transposase</fullName>
    </submittedName>
</protein>
<dbReference type="InterPro" id="IPR052909">
    <property type="entry name" value="Transposase_6_like"/>
</dbReference>
<dbReference type="EMBL" id="JAPHAV010000012">
    <property type="protein sequence ID" value="MCX2698635.1"/>
    <property type="molecule type" value="Genomic_DNA"/>
</dbReference>
<dbReference type="PANTHER" id="PTHR46637">
    <property type="entry name" value="TIS1421-TRANSPOSASE PROTEIN A"/>
    <property type="match status" value="1"/>
</dbReference>
<name>A0ABT3QSP1_9HYPH</name>
<sequence>MLIRRGLEDDEWAIIGELLPPESARGCCPALGNRLYFEGMMCITRTGSQWGHLPDEYGKWNSVFWRYRRWVSTGVFEAMSISSLLYSEYTLSTKPSRLLQNGSF</sequence>
<dbReference type="InterPro" id="IPR025161">
    <property type="entry name" value="IS402-like_dom"/>
</dbReference>
<dbReference type="PANTHER" id="PTHR46637:SF1">
    <property type="entry name" value="BLL5188 PROTEIN"/>
    <property type="match status" value="1"/>
</dbReference>
<accession>A0ABT3QSP1</accession>
<gene>
    <name evidence="2" type="ORF">OPR82_18050</name>
</gene>
<evidence type="ECO:0000313" key="2">
    <source>
        <dbReference type="EMBL" id="MCX2698635.1"/>
    </source>
</evidence>
<proteinExistence type="predicted"/>
<reference evidence="2 3" key="1">
    <citation type="submission" date="2022-11" db="EMBL/GenBank/DDBJ databases">
        <title>Brucella sp. YY2X, whole genome shotgun sequencing project.</title>
        <authorList>
            <person name="Yang Y."/>
        </authorList>
    </citation>
    <scope>NUCLEOTIDE SEQUENCE [LARGE SCALE GENOMIC DNA]</scope>
    <source>
        <strain evidence="2 3">YY2X</strain>
    </source>
</reference>
<evidence type="ECO:0000313" key="3">
    <source>
        <dbReference type="Proteomes" id="UP001301216"/>
    </source>
</evidence>
<evidence type="ECO:0000259" key="1">
    <source>
        <dbReference type="Pfam" id="PF13340"/>
    </source>
</evidence>
<organism evidence="2 3">
    <name type="scientific">Ochrobactrum chromiisoli</name>
    <dbReference type="NCBI Taxonomy" id="2993941"/>
    <lineage>
        <taxon>Bacteria</taxon>
        <taxon>Pseudomonadati</taxon>
        <taxon>Pseudomonadota</taxon>
        <taxon>Alphaproteobacteria</taxon>
        <taxon>Hyphomicrobiales</taxon>
        <taxon>Brucellaceae</taxon>
        <taxon>Brucella/Ochrobactrum group</taxon>
        <taxon>Ochrobactrum</taxon>
    </lineage>
</organism>
<keyword evidence="3" id="KW-1185">Reference proteome</keyword>
<feature type="domain" description="Insertion element IS402-like" evidence="1">
    <location>
        <begin position="7"/>
        <end position="79"/>
    </location>
</feature>
<dbReference type="RefSeq" id="WP_265986283.1">
    <property type="nucleotide sequence ID" value="NZ_JAPHAV010000012.1"/>
</dbReference>
<comment type="caution">
    <text evidence="2">The sequence shown here is derived from an EMBL/GenBank/DDBJ whole genome shotgun (WGS) entry which is preliminary data.</text>
</comment>